<feature type="compositionally biased region" description="Polar residues" evidence="1">
    <location>
        <begin position="230"/>
        <end position="241"/>
    </location>
</feature>
<evidence type="ECO:0000313" key="3">
    <source>
        <dbReference type="Proteomes" id="UP000639772"/>
    </source>
</evidence>
<evidence type="ECO:0000256" key="1">
    <source>
        <dbReference type="SAM" id="MobiDB-lite"/>
    </source>
</evidence>
<gene>
    <name evidence="2" type="ORF">HPP92_023142</name>
</gene>
<proteinExistence type="predicted"/>
<dbReference type="EMBL" id="JADCNM010000012">
    <property type="protein sequence ID" value="KAG0460014.1"/>
    <property type="molecule type" value="Genomic_DNA"/>
</dbReference>
<comment type="caution">
    <text evidence="2">The sequence shown here is derived from an EMBL/GenBank/DDBJ whole genome shotgun (WGS) entry which is preliminary data.</text>
</comment>
<feature type="region of interest" description="Disordered" evidence="1">
    <location>
        <begin position="222"/>
        <end position="241"/>
    </location>
</feature>
<protein>
    <submittedName>
        <fullName evidence="2">Uncharacterized protein</fullName>
    </submittedName>
</protein>
<organism evidence="2 3">
    <name type="scientific">Vanilla planifolia</name>
    <name type="common">Vanilla</name>
    <dbReference type="NCBI Taxonomy" id="51239"/>
    <lineage>
        <taxon>Eukaryota</taxon>
        <taxon>Viridiplantae</taxon>
        <taxon>Streptophyta</taxon>
        <taxon>Embryophyta</taxon>
        <taxon>Tracheophyta</taxon>
        <taxon>Spermatophyta</taxon>
        <taxon>Magnoliopsida</taxon>
        <taxon>Liliopsida</taxon>
        <taxon>Asparagales</taxon>
        <taxon>Orchidaceae</taxon>
        <taxon>Vanilloideae</taxon>
        <taxon>Vanilleae</taxon>
        <taxon>Vanilla</taxon>
    </lineage>
</organism>
<sequence>MPPLPAWNFIRLQAKKKFQEINQSALESKRKTVKKPFADLSVTHLGPRRKHGVQIRVALAKPLPPMLPHHVSGIGLSSPLPTRLHSPPACFPQSAEAAQSAGNGCFEILRLPYLPPSAFLEYFEKALRRAERTERAGRDRNGGEVSKKGSRVCPRGGHCGKRLLGSRKEVGVHVVVKPISAKRGAGCSRIYKISRGQSDIRDGSLSNFPLSFGSQSPHISFSKDFKSLSPRISSRDQAWTS</sequence>
<feature type="compositionally biased region" description="Basic and acidic residues" evidence="1">
    <location>
        <begin position="133"/>
        <end position="147"/>
    </location>
</feature>
<feature type="region of interest" description="Disordered" evidence="1">
    <location>
        <begin position="133"/>
        <end position="153"/>
    </location>
</feature>
<accession>A0A835UEH1</accession>
<dbReference type="AlphaFoldDB" id="A0A835UEH1"/>
<name>A0A835UEH1_VANPL</name>
<evidence type="ECO:0000313" key="2">
    <source>
        <dbReference type="EMBL" id="KAG0460014.1"/>
    </source>
</evidence>
<reference evidence="2 3" key="1">
    <citation type="journal article" date="2020" name="Nat. Food">
        <title>A phased Vanilla planifolia genome enables genetic improvement of flavour and production.</title>
        <authorList>
            <person name="Hasing T."/>
            <person name="Tang H."/>
            <person name="Brym M."/>
            <person name="Khazi F."/>
            <person name="Huang T."/>
            <person name="Chambers A.H."/>
        </authorList>
    </citation>
    <scope>NUCLEOTIDE SEQUENCE [LARGE SCALE GENOMIC DNA]</scope>
    <source>
        <tissue evidence="2">Leaf</tissue>
    </source>
</reference>
<dbReference type="Proteomes" id="UP000639772">
    <property type="component" value="Chromosome 12"/>
</dbReference>